<dbReference type="PANTHER" id="PTHR23282">
    <property type="entry name" value="APICAL ENDOSOMAL GLYCOPROTEIN PRECURSOR"/>
    <property type="match status" value="1"/>
</dbReference>
<dbReference type="SUPFAM" id="SSF49899">
    <property type="entry name" value="Concanavalin A-like lectins/glucanases"/>
    <property type="match status" value="16"/>
</dbReference>
<evidence type="ECO:0000313" key="4">
    <source>
        <dbReference type="EMBL" id="MPC07725.1"/>
    </source>
</evidence>
<dbReference type="CDD" id="cd06263">
    <property type="entry name" value="MAM"/>
    <property type="match status" value="12"/>
</dbReference>
<dbReference type="CDD" id="cd00112">
    <property type="entry name" value="LDLa"/>
    <property type="match status" value="10"/>
</dbReference>
<dbReference type="OrthoDB" id="6356184at2759"/>
<dbReference type="PROSITE" id="PS50060">
    <property type="entry name" value="MAM_2"/>
    <property type="match status" value="17"/>
</dbReference>
<feature type="domain" description="MAM" evidence="3">
    <location>
        <begin position="729"/>
        <end position="887"/>
    </location>
</feature>
<feature type="domain" description="MAM" evidence="3">
    <location>
        <begin position="1065"/>
        <end position="1229"/>
    </location>
</feature>
<feature type="domain" description="MAM" evidence="3">
    <location>
        <begin position="2659"/>
        <end position="2822"/>
    </location>
</feature>
<protein>
    <submittedName>
        <fullName evidence="4">MAM and LDL-receptor class A domain-containing protein 1</fullName>
    </submittedName>
</protein>
<feature type="domain" description="MAM" evidence="3">
    <location>
        <begin position="183"/>
        <end position="343"/>
    </location>
</feature>
<dbReference type="Gene3D" id="4.10.400.10">
    <property type="entry name" value="Low-density Lipoprotein Receptor"/>
    <property type="match status" value="8"/>
</dbReference>
<feature type="domain" description="MAM" evidence="3">
    <location>
        <begin position="1592"/>
        <end position="1764"/>
    </location>
</feature>
<dbReference type="InterPro" id="IPR000998">
    <property type="entry name" value="MAM_dom"/>
</dbReference>
<reference evidence="4 5" key="1">
    <citation type="submission" date="2019-05" db="EMBL/GenBank/DDBJ databases">
        <title>Another draft genome of Portunus trituberculatus and its Hox gene families provides insights of decapod evolution.</title>
        <authorList>
            <person name="Jeong J.-H."/>
            <person name="Song I."/>
            <person name="Kim S."/>
            <person name="Choi T."/>
            <person name="Kim D."/>
            <person name="Ryu S."/>
            <person name="Kim W."/>
        </authorList>
    </citation>
    <scope>NUCLEOTIDE SEQUENCE [LARGE SCALE GENOMIC DNA]</scope>
    <source>
        <tissue evidence="4">Muscle</tissue>
    </source>
</reference>
<accession>A0A5B7CEI9</accession>
<proteinExistence type="predicted"/>
<dbReference type="SUPFAM" id="SSF57424">
    <property type="entry name" value="LDL receptor-like module"/>
    <property type="match status" value="10"/>
</dbReference>
<dbReference type="Pfam" id="PF00629">
    <property type="entry name" value="MAM"/>
    <property type="match status" value="16"/>
</dbReference>
<feature type="disulfide bond" evidence="2">
    <location>
        <begin position="3304"/>
        <end position="3319"/>
    </location>
</feature>
<feature type="disulfide bond" evidence="2">
    <location>
        <begin position="3235"/>
        <end position="3250"/>
    </location>
</feature>
<feature type="disulfide bond" evidence="2">
    <location>
        <begin position="1779"/>
        <end position="1797"/>
    </location>
</feature>
<dbReference type="SMART" id="SM00137">
    <property type="entry name" value="MAM"/>
    <property type="match status" value="15"/>
</dbReference>
<feature type="disulfide bond" evidence="2">
    <location>
        <begin position="2190"/>
        <end position="2202"/>
    </location>
</feature>
<feature type="domain" description="MAM" evidence="3">
    <location>
        <begin position="2037"/>
        <end position="2184"/>
    </location>
</feature>
<feature type="disulfide bond" evidence="2">
    <location>
        <begin position="2009"/>
        <end position="2027"/>
    </location>
</feature>
<organism evidence="4 5">
    <name type="scientific">Portunus trituberculatus</name>
    <name type="common">Swimming crab</name>
    <name type="synonym">Neptunus trituberculatus</name>
    <dbReference type="NCBI Taxonomy" id="210409"/>
    <lineage>
        <taxon>Eukaryota</taxon>
        <taxon>Metazoa</taxon>
        <taxon>Ecdysozoa</taxon>
        <taxon>Arthropoda</taxon>
        <taxon>Crustacea</taxon>
        <taxon>Multicrustacea</taxon>
        <taxon>Malacostraca</taxon>
        <taxon>Eumalacostraca</taxon>
        <taxon>Eucarida</taxon>
        <taxon>Decapoda</taxon>
        <taxon>Pleocyemata</taxon>
        <taxon>Brachyura</taxon>
        <taxon>Eubrachyura</taxon>
        <taxon>Portunoidea</taxon>
        <taxon>Portunidae</taxon>
        <taxon>Portuninae</taxon>
        <taxon>Portunus</taxon>
    </lineage>
</organism>
<feature type="disulfide bond" evidence="2">
    <location>
        <begin position="2426"/>
        <end position="2441"/>
    </location>
</feature>
<dbReference type="SMART" id="SM00192">
    <property type="entry name" value="LDLa"/>
    <property type="match status" value="13"/>
</dbReference>
<evidence type="ECO:0000256" key="2">
    <source>
        <dbReference type="PROSITE-ProRule" id="PRU00124"/>
    </source>
</evidence>
<dbReference type="InterPro" id="IPR002172">
    <property type="entry name" value="LDrepeatLR_classA_rpt"/>
</dbReference>
<feature type="disulfide bond" evidence="2">
    <location>
        <begin position="2021"/>
        <end position="2036"/>
    </location>
</feature>
<feature type="disulfide bond" evidence="2">
    <location>
        <begin position="3017"/>
        <end position="3032"/>
    </location>
</feature>
<feature type="domain" description="MAM" evidence="3">
    <location>
        <begin position="12"/>
        <end position="135"/>
    </location>
</feature>
<evidence type="ECO:0000259" key="3">
    <source>
        <dbReference type="PROSITE" id="PS50060"/>
    </source>
</evidence>
<dbReference type="PRINTS" id="PR00261">
    <property type="entry name" value="LDLRECEPTOR"/>
</dbReference>
<dbReference type="InterPro" id="IPR051560">
    <property type="entry name" value="MAM_domain-containing"/>
</dbReference>
<dbReference type="InterPro" id="IPR036055">
    <property type="entry name" value="LDL_receptor-like_sf"/>
</dbReference>
<evidence type="ECO:0000313" key="5">
    <source>
        <dbReference type="Proteomes" id="UP000324222"/>
    </source>
</evidence>
<dbReference type="InterPro" id="IPR023415">
    <property type="entry name" value="LDLR_class-A_CS"/>
</dbReference>
<feature type="disulfide bond" evidence="2">
    <location>
        <begin position="163"/>
        <end position="178"/>
    </location>
</feature>
<feature type="disulfide bond" evidence="2">
    <location>
        <begin position="2414"/>
        <end position="2432"/>
    </location>
</feature>
<evidence type="ECO:0000256" key="1">
    <source>
        <dbReference type="ARBA" id="ARBA00023157"/>
    </source>
</evidence>
<dbReference type="PROSITE" id="PS01209">
    <property type="entry name" value="LDLRA_1"/>
    <property type="match status" value="7"/>
</dbReference>
<feature type="disulfide bond" evidence="2">
    <location>
        <begin position="2197"/>
        <end position="2215"/>
    </location>
</feature>
<feature type="disulfide bond" evidence="2">
    <location>
        <begin position="381"/>
        <end position="396"/>
    </location>
</feature>
<feature type="domain" description="MAM" evidence="3">
    <location>
        <begin position="2443"/>
        <end position="2610"/>
    </location>
</feature>
<dbReference type="Proteomes" id="UP000324222">
    <property type="component" value="Unassembled WGS sequence"/>
</dbReference>
<feature type="domain" description="MAM" evidence="3">
    <location>
        <begin position="2869"/>
        <end position="2946"/>
    </location>
</feature>
<dbReference type="PANTHER" id="PTHR23282:SF101">
    <property type="entry name" value="MAM DOMAIN-CONTAINING PROTEIN"/>
    <property type="match status" value="1"/>
</dbReference>
<feature type="domain" description="MAM" evidence="3">
    <location>
        <begin position="1391"/>
        <end position="1552"/>
    </location>
</feature>
<feature type="disulfide bond" evidence="2">
    <location>
        <begin position="3223"/>
        <end position="3241"/>
    </location>
</feature>
<feature type="disulfide bond" evidence="2">
    <location>
        <begin position="2830"/>
        <end position="2842"/>
    </location>
</feature>
<comment type="caution">
    <text evidence="4">The sequence shown here is derived from an EMBL/GenBank/DDBJ whole genome shotgun (WGS) entry which is preliminary data.</text>
</comment>
<feature type="disulfide bond" evidence="2">
    <location>
        <begin position="3216"/>
        <end position="3228"/>
    </location>
</feature>
<feature type="domain" description="MAM" evidence="3">
    <location>
        <begin position="397"/>
        <end position="566"/>
    </location>
</feature>
<comment type="caution">
    <text evidence="2">Lacks conserved residue(s) required for the propagation of feature annotation.</text>
</comment>
<feature type="disulfide bond" evidence="2">
    <location>
        <begin position="3005"/>
        <end position="3023"/>
    </location>
</feature>
<feature type="disulfide bond" evidence="2">
    <location>
        <begin position="2837"/>
        <end position="2855"/>
    </location>
</feature>
<feature type="domain" description="MAM" evidence="3">
    <location>
        <begin position="1815"/>
        <end position="1983"/>
    </location>
</feature>
<keyword evidence="5" id="KW-1185">Reference proteome</keyword>
<dbReference type="Gene3D" id="2.60.120.200">
    <property type="match status" value="17"/>
</dbReference>
<keyword evidence="1 2" id="KW-1015">Disulfide bond</keyword>
<dbReference type="Pfam" id="PF00057">
    <property type="entry name" value="Ldl_recept_a"/>
    <property type="match status" value="7"/>
</dbReference>
<sequence>MSDGSGYEVIMDHTLGNAAGYFLYVAEQPSEKSGPAVMVTKSLHNAFLGCTMNFWYRENSNNYYNKHMKLTISVVRDNEVHPLHYLIDAKTYKWEKATVRIMDWWGDFSVQVEGENTGNPSDLTLDDFSFEECGPPSDTPAHCPEYHIKCPQTGICVPPDFVCDTTNDCGNNYDEQECDEYSPRCTFEENGQCDWVQEDEEDSIGPPADHTTRLTTGHYLYITAPPHQATKEDKQSKKTYRAWFVSPTLKVDTDTYFPCQLRFHYYMYGKNIEELNIYTRTEIHGEKSLSFRRTGEQGQFWDRSVVTATEKVNFQFVIEGITNNEDFSDIAIDDLSFTESCIIVNASLPGGSTYTPPPSPCGDDKFYCGVAYECIPESKRCDWQYDCTNKADEDYCGACNFEYDMCDWYDGSAGIFQWRRVRAGDFSSVTHPNVDHTYNTSDGHFVYIESGAGIDGRTAMLYSPRLSHTAGFYCELHFWLYLESILGSNLTLYSYHDEVQGELLYDLMNSEAQEKVWFKAIATARKVPTNHQLVFEATPRYDTSTDWEESHSGLVIDDISFFNCNERTLSLDCKFDNEALCAWLQDQHDEQDWKKGNASSSSLADHTSGTGYYIYIDFSESQAKMNDAARLISTVQSKPSQYVNVLSLWYYFYGENVGIFRIIERKESTKTNDTLFELSTTQENKWLLYQEPMSVDDDFTIILEGTWREKGLGLLAVDDIKMTSTLHEAVCDFEVNFCQWVPSNESAGIWTRGQGAQNIAALPPKDHTHNSDSGYYAYLKTKAENEMGFLTSPVYKAIGVQCIRFWYHMLGDNLGHLKVEVADKSDDFGFVPIWSQTENTFEMWFQGMVTLPGLLEYSVRFMGVSGKNNNSVIALDDVTFVPGVCPKLYVCNFEYDMCEWINSDQDEFDWVISSGKEGGGILVDHTIDHETGHYLQTTLEGKKKGDRAQLFGPVVPSKYTCMTFWYSMQNIENATLIVKLMEDDFINIAEIHNSSLLYLWEEISLTPNALDDNYEIMLDLVIDEDITFSQYVTIAIDDIAFTEDCSIHTLPPITIPPPTHLPSSYDCDFEQDGSETCGWMQDTDDGIDWQLWKGPTPTSETGPQTDHTFLTVEGHYIYSGNNIVQNETTAVLKSPVVDIAARGACLSFWYHMHGLNVGTLQVMSQKTGSANKSTVWKRSNEQGDDWMQAKVHLTVQGEQYLLLQSTLRASGAGDIAIDDIIFDFGKCYTGILCDFESGNICHFEQSLDDKVDWQLVQGSDSADKSDMIPGQDHSLQSPLGHYLQLSGEGYADIYTNEIDAQYGCVEFSVYLNGYMERPSAQLNVHIRRSGSLDPKPAVVITGPVDSGWSRYLLPVTSSTPYSLAFRGNVEGGAYVIGIDDVKPRIYCEPMSDCNFETDTCMWNNLDDDDFDWSLTTGEDLDNIYAPAVDVTLGSPLGKYIYVDTTRAIGTTDKPKAILETNAMNTKEQCIRFWYHIQVVNASLALKVKYLPFVESEQLWEAKATIQAEWKYQQVSIERGGLHTIQFVAASDRGKMGIIALDQVIVDSHHCTNETIPDCVITCDGGKTCIHENQMCNFIQECGNGDDEFLCGYNCTFEDTGEEHCMWSNVAVNDKAQTWMLLSGDRNKTNAPPIDHTFLTPSGHYMALMPGVGGQTGEETKAILQSPYLFNSASYCLMTFWYVMFGKADNISSTDIGTLAVASELSDLSVELLTVTGSQGDEWRYTVAYVGRIYQKFMLKLIGNRNLDMSGYIAVDDIRLDNCFLPTPLTKPEECKHFLCENSACVSSFETCDFVDDCGDYSDENDEYAGCASFVARCSFEDGHLCDWNQEGPDDWLIASPDSETLIPKHDHTTNLPSGTFISIGSIQNKLVSASATISSPVMQWKTDDITPCMLRFFFYVDGPDVGELVVSLREMSDGPLIEQWKLVGAAGPFWEREELIVTPHVIENKPVQFLITGKTLNYTGGDSSVIAIDDISFSHSCALSDDPLPPTPSQMPTTTQGPCNDMFQCENGECVPLDYVCNFANDCGDGTDETMCADCDFDTNTCGWKDVSVGSYHWLREEPGVEGRKGQVMKVEERFGSVSKVAKLTSVQLGGSASACTMRFFYYKTLGLYGTTALHLYVKRKDNSEYRAWYQLDDMGDKWYEQYVVIANNAPGWSLRFEATHYDEDGLILIDDIQLKNCTLPSATICKHDEMKCLNGACVPQGVMCDFTNDCGDGTDEMPSLCESYNERCNFENDFCGWTQENETMEWIRRTGESLSEDVGPDFDHTLGNEKGYYMYLKSGQDVKFKTGRIASPDFYPVIIDCAFRFWYVMKADQGSKLIIYAEETSEHTDRKKEIIYETEGSEVYGWAKVTIPVVFTRYFKIVIEGTASEGIEGDVSIDDISFTPGCKPVHPPPTTSPPPGHCLSDEFECANSDCIPKSSVCDFRYDCQDSSDELPCPSQCNFEVDSCGWYEAVDDALNWILARANDSSFGTDDGGPYVDGSGLKQGHFLYLFATEPDLSNEEGYALSHWYQNSAPYCHLTYWYYVSGEKWSDVIVRLNTSSTEMMNLAFYTSETVVQNGVWHKDEVGIGRHKSPFQLSLYRKELTSEYTGPFAIDEMQFNENCHYDDPSEDTCLGGEYHCSKTKVCINENRLCDLSDDCGADEDEALLMCRSYHKLNLENDGWLSWFSQDTENDDLNWIMGSGSTPTKGTGPNFDHTTSDGSGHYLYVESSVSGGGKVARLITYPIKADPICSLTFFSHMHGRGMGYLRVLVGNDTSKPVQLMNITGEVGNYWVKQTVEVKADAWQVFHFIIEGEIGQGELSDIAVDDFVFAPYCKLMGSPDRNCTSVEHQCSDGTCLPIANRCNFAVECPNGDTSDEEGCVSEQCSFEGKDLCNWEIKSNAEKQEDLFTWRLIRGDDSLANQDQEAFKPTVDHTHGDSASYYAFTAASSGDYQNSTDLITTLAIGFPAPPPGPGSDHANHKDTHDLTTAKDENHIALDDLVFHNCKPTDECQSSTDFQCASGDCIPRQYTCDAKFDCYDKSDEFQCPRVRGDCNFDTGSWLSDCAYGQRTDDDLDWQQASASDQDGTGPLHDHTLGSIGYYVYVSSKTGEPGLLATIETEDEYPASQGICYIRFWYYMHTDHGTETVDIGILRVYLSDRFNRRYPVASESGNHEEGWKEVVILVNMKDSFVVMFEAETGTSEHTYIALDDVSFTPECETGVGPPPVNNTCGSGEVRCGSGECIPESYTCDCIADCLDASDEAECSNTCTTLHTRSTTSTTTTTPASTVTTTVNPYACTKKEFSCGDEDHTCIPALLLCDTIPDCPNKADETQCPENSHCDPGFFYCGDKFMSHHPCMTNDDVCNGIVQCLSHQADESVCGDCPHNYCQNGGVCAPQRREKRPACK</sequence>
<feature type="domain" description="MAM" evidence="3">
    <location>
        <begin position="2231"/>
        <end position="2393"/>
    </location>
</feature>
<dbReference type="EMBL" id="VSRR010000007">
    <property type="protein sequence ID" value="MPC07725.1"/>
    <property type="molecule type" value="Genomic_DNA"/>
</dbReference>
<keyword evidence="4" id="KW-0675">Receptor</keyword>
<dbReference type="GO" id="GO:0016020">
    <property type="term" value="C:membrane"/>
    <property type="evidence" value="ECO:0007669"/>
    <property type="project" value="InterPro"/>
</dbReference>
<dbReference type="InterPro" id="IPR013320">
    <property type="entry name" value="ConA-like_dom_sf"/>
</dbReference>
<dbReference type="Gene3D" id="2.40.128.620">
    <property type="match status" value="1"/>
</dbReference>
<feature type="domain" description="MAM" evidence="3">
    <location>
        <begin position="1231"/>
        <end position="1389"/>
    </location>
</feature>
<feature type="domain" description="MAM" evidence="3">
    <location>
        <begin position="889"/>
        <end position="1047"/>
    </location>
</feature>
<feature type="domain" description="MAM" evidence="3">
    <location>
        <begin position="571"/>
        <end position="733"/>
    </location>
</feature>
<dbReference type="PROSITE" id="PS50068">
    <property type="entry name" value="LDLRA_2"/>
    <property type="match status" value="11"/>
</dbReference>
<gene>
    <name evidence="4" type="primary">MLRP1_4</name>
    <name evidence="4" type="ORF">E2C01_000290</name>
</gene>
<feature type="domain" description="MAM" evidence="3">
    <location>
        <begin position="3037"/>
        <end position="3205"/>
    </location>
</feature>
<name>A0A5B7CEI9_PORTR</name>
<feature type="disulfide bond" evidence="2">
    <location>
        <begin position="2407"/>
        <end position="2419"/>
    </location>
</feature>